<protein>
    <submittedName>
        <fullName evidence="1">Uncharacterized protein</fullName>
    </submittedName>
</protein>
<accession>A0A167YKN7</accession>
<sequence length="150" mass="15969">MTSAMTYTQVATLPAASIRTKPTGLVDPTSVDAPAEPAFPLTQNNLQDLMEYTPASGGRLSVVSKVDLPAGAHFCDVFTQMHVPASTRSSIQTSKTAHEEFNSALVYMNHSRAPTLELEVFAPGASGRYPTAFRASFASSRTARSRSATS</sequence>
<dbReference type="STRING" id="1081108.A0A167YKN7"/>
<gene>
    <name evidence="1" type="ORF">LEL_10517</name>
</gene>
<dbReference type="OrthoDB" id="5984008at2759"/>
<reference evidence="1 2" key="1">
    <citation type="journal article" date="2016" name="Genome Biol. Evol.">
        <title>Divergent and convergent evolution of fungal pathogenicity.</title>
        <authorList>
            <person name="Shang Y."/>
            <person name="Xiao G."/>
            <person name="Zheng P."/>
            <person name="Cen K."/>
            <person name="Zhan S."/>
            <person name="Wang C."/>
        </authorList>
    </citation>
    <scope>NUCLEOTIDE SEQUENCE [LARGE SCALE GENOMIC DNA]</scope>
    <source>
        <strain evidence="1 2">RCEF 1005</strain>
    </source>
</reference>
<dbReference type="AlphaFoldDB" id="A0A167YKN7"/>
<evidence type="ECO:0000313" key="2">
    <source>
        <dbReference type="Proteomes" id="UP000076881"/>
    </source>
</evidence>
<keyword evidence="2" id="KW-1185">Reference proteome</keyword>
<comment type="caution">
    <text evidence="1">The sequence shown here is derived from an EMBL/GenBank/DDBJ whole genome shotgun (WGS) entry which is preliminary data.</text>
</comment>
<dbReference type="EMBL" id="AZHF01000013">
    <property type="protein sequence ID" value="OAA66418.1"/>
    <property type="molecule type" value="Genomic_DNA"/>
</dbReference>
<evidence type="ECO:0000313" key="1">
    <source>
        <dbReference type="EMBL" id="OAA66418.1"/>
    </source>
</evidence>
<organism evidence="1 2">
    <name type="scientific">Akanthomyces lecanii RCEF 1005</name>
    <dbReference type="NCBI Taxonomy" id="1081108"/>
    <lineage>
        <taxon>Eukaryota</taxon>
        <taxon>Fungi</taxon>
        <taxon>Dikarya</taxon>
        <taxon>Ascomycota</taxon>
        <taxon>Pezizomycotina</taxon>
        <taxon>Sordariomycetes</taxon>
        <taxon>Hypocreomycetidae</taxon>
        <taxon>Hypocreales</taxon>
        <taxon>Cordycipitaceae</taxon>
        <taxon>Akanthomyces</taxon>
        <taxon>Cordyceps confragosa</taxon>
    </lineage>
</organism>
<dbReference type="Proteomes" id="UP000076881">
    <property type="component" value="Unassembled WGS sequence"/>
</dbReference>
<name>A0A167YKN7_CORDF</name>
<proteinExistence type="predicted"/>